<feature type="region of interest" description="Disordered" evidence="1">
    <location>
        <begin position="1"/>
        <end position="22"/>
    </location>
</feature>
<name>A0A7W7L5F6_STRNE</name>
<proteinExistence type="predicted"/>
<evidence type="ECO:0000313" key="2">
    <source>
        <dbReference type="EMBL" id="MBB4884005.1"/>
    </source>
</evidence>
<sequence length="169" mass="17726">MVDGAGGTAGTAGASGPGGSTAKLEADLEQLKSFQGRVDALLTDLTGSEGGPDRLTGNRLAQAVLGKSFGEADALYSAYDDVHTQLATLSQLLFDQIEALGTAIHASRVGYANIDQEARERMWAIQERAKEHYNRELDPHAKDVPSEPSSQPSPKPTPPPTPGSQKGSI</sequence>
<evidence type="ECO:0000313" key="3">
    <source>
        <dbReference type="Proteomes" id="UP000556436"/>
    </source>
</evidence>
<feature type="compositionally biased region" description="Basic and acidic residues" evidence="1">
    <location>
        <begin position="130"/>
        <end position="145"/>
    </location>
</feature>
<dbReference type="RefSeq" id="WP_184729399.1">
    <property type="nucleotide sequence ID" value="NZ_BMRW01000001.1"/>
</dbReference>
<protein>
    <submittedName>
        <fullName evidence="2">Uncharacterized protein</fullName>
    </submittedName>
</protein>
<organism evidence="2 3">
    <name type="scientific">Streptomyces netropsis</name>
    <name type="common">Streptoverticillium netropsis</name>
    <dbReference type="NCBI Taxonomy" id="55404"/>
    <lineage>
        <taxon>Bacteria</taxon>
        <taxon>Bacillati</taxon>
        <taxon>Actinomycetota</taxon>
        <taxon>Actinomycetes</taxon>
        <taxon>Kitasatosporales</taxon>
        <taxon>Streptomycetaceae</taxon>
        <taxon>Streptomyces</taxon>
    </lineage>
</organism>
<feature type="compositionally biased region" description="Pro residues" evidence="1">
    <location>
        <begin position="151"/>
        <end position="162"/>
    </location>
</feature>
<feature type="compositionally biased region" description="Gly residues" evidence="1">
    <location>
        <begin position="1"/>
        <end position="19"/>
    </location>
</feature>
<feature type="region of interest" description="Disordered" evidence="1">
    <location>
        <begin position="130"/>
        <end position="169"/>
    </location>
</feature>
<dbReference type="EMBL" id="JACHJG010000001">
    <property type="protein sequence ID" value="MBB4884005.1"/>
    <property type="molecule type" value="Genomic_DNA"/>
</dbReference>
<gene>
    <name evidence="2" type="ORF">FHS38_000014</name>
</gene>
<reference evidence="2 3" key="1">
    <citation type="submission" date="2020-08" db="EMBL/GenBank/DDBJ databases">
        <title>Genomic Encyclopedia of Type Strains, Phase III (KMG-III): the genomes of soil and plant-associated and newly described type strains.</title>
        <authorList>
            <person name="Whitman W."/>
        </authorList>
    </citation>
    <scope>NUCLEOTIDE SEQUENCE [LARGE SCALE GENOMIC DNA]</scope>
    <source>
        <strain evidence="2 3">CECT 3265</strain>
    </source>
</reference>
<evidence type="ECO:0000256" key="1">
    <source>
        <dbReference type="SAM" id="MobiDB-lite"/>
    </source>
</evidence>
<dbReference type="Proteomes" id="UP000556436">
    <property type="component" value="Unassembled WGS sequence"/>
</dbReference>
<dbReference type="AlphaFoldDB" id="A0A7W7L5F6"/>
<accession>A0A7W7L5F6</accession>
<keyword evidence="3" id="KW-1185">Reference proteome</keyword>
<comment type="caution">
    <text evidence="2">The sequence shown here is derived from an EMBL/GenBank/DDBJ whole genome shotgun (WGS) entry which is preliminary data.</text>
</comment>